<reference evidence="1" key="1">
    <citation type="journal article" date="2015" name="Nature">
        <title>Complex archaea that bridge the gap between prokaryotes and eukaryotes.</title>
        <authorList>
            <person name="Spang A."/>
            <person name="Saw J.H."/>
            <person name="Jorgensen S.L."/>
            <person name="Zaremba-Niedzwiedzka K."/>
            <person name="Martijn J."/>
            <person name="Lind A.E."/>
            <person name="van Eijk R."/>
            <person name="Schleper C."/>
            <person name="Guy L."/>
            <person name="Ettema T.J."/>
        </authorList>
    </citation>
    <scope>NUCLEOTIDE SEQUENCE</scope>
</reference>
<sequence>MYVAEKAIREDNHKLRIFSLMPFKDKLTQIYEKYIKAPLESEGYSIKRADDIFTPTPILDDILMCIEEANIIIAELTGKNPNVFYELGRAHEKENTYVIQICQDKKDIPFDLQHIRTIIYNDSPKGCEKLKKDLLKYVENYLVEYKKRDRKEEFNGKKKREEIVSYDRLREYIESIKKYGKRKISDLVVTLSFIDLKNITKLIYGELILIEDWEEVEKNAILFDFLHFSIILREDKDETIALLELLIKNINAKKIKGYVKLYERFIIYLDIDYLKDLIIKNNHLKVLLNLFINSYNWRDAEITSGILLHFKDTFSQDQVIKIINASLENDQIYGSGGGRRNVIKIIKTKSELIRPNLVKKLKEKGLWFE</sequence>
<evidence type="ECO:0000313" key="1">
    <source>
        <dbReference type="EMBL" id="KKM24579.1"/>
    </source>
</evidence>
<dbReference type="EMBL" id="LAZR01012897">
    <property type="protein sequence ID" value="KKM24579.1"/>
    <property type="molecule type" value="Genomic_DNA"/>
</dbReference>
<gene>
    <name evidence="1" type="ORF">LCGC14_1603700</name>
</gene>
<organism evidence="1">
    <name type="scientific">marine sediment metagenome</name>
    <dbReference type="NCBI Taxonomy" id="412755"/>
    <lineage>
        <taxon>unclassified sequences</taxon>
        <taxon>metagenomes</taxon>
        <taxon>ecological metagenomes</taxon>
    </lineage>
</organism>
<accession>A0A0F9IX00</accession>
<name>A0A0F9IX00_9ZZZZ</name>
<dbReference type="Gene3D" id="3.40.50.450">
    <property type="match status" value="1"/>
</dbReference>
<evidence type="ECO:0008006" key="2">
    <source>
        <dbReference type="Google" id="ProtNLM"/>
    </source>
</evidence>
<dbReference type="AlphaFoldDB" id="A0A0F9IX00"/>
<proteinExistence type="predicted"/>
<comment type="caution">
    <text evidence="1">The sequence shown here is derived from an EMBL/GenBank/DDBJ whole genome shotgun (WGS) entry which is preliminary data.</text>
</comment>
<protein>
    <recommendedName>
        <fullName evidence="2">DUF4062 domain-containing protein</fullName>
    </recommendedName>
</protein>